<protein>
    <submittedName>
        <fullName evidence="1">Uncharacterized protein</fullName>
    </submittedName>
</protein>
<evidence type="ECO:0000313" key="2">
    <source>
        <dbReference type="Proteomes" id="UP001378960"/>
    </source>
</evidence>
<comment type="caution">
    <text evidence="1">The sequence shown here is derived from an EMBL/GenBank/DDBJ whole genome shotgun (WGS) entry which is preliminary data.</text>
</comment>
<gene>
    <name evidence="1" type="ORF">DAPK24_042650</name>
</gene>
<organism evidence="1 2">
    <name type="scientific">Pichia kluyveri</name>
    <name type="common">Yeast</name>
    <dbReference type="NCBI Taxonomy" id="36015"/>
    <lineage>
        <taxon>Eukaryota</taxon>
        <taxon>Fungi</taxon>
        <taxon>Dikarya</taxon>
        <taxon>Ascomycota</taxon>
        <taxon>Saccharomycotina</taxon>
        <taxon>Pichiomycetes</taxon>
        <taxon>Pichiales</taxon>
        <taxon>Pichiaceae</taxon>
        <taxon>Pichia</taxon>
    </lineage>
</organism>
<keyword evidence="2" id="KW-1185">Reference proteome</keyword>
<dbReference type="EMBL" id="BTGB01000009">
    <property type="protein sequence ID" value="GMM47667.1"/>
    <property type="molecule type" value="Genomic_DNA"/>
</dbReference>
<evidence type="ECO:0000313" key="1">
    <source>
        <dbReference type="EMBL" id="GMM47667.1"/>
    </source>
</evidence>
<name>A0AAV5R9A3_PICKL</name>
<dbReference type="Proteomes" id="UP001378960">
    <property type="component" value="Unassembled WGS sequence"/>
</dbReference>
<dbReference type="AlphaFoldDB" id="A0AAV5R9A3"/>
<proteinExistence type="predicted"/>
<sequence length="531" mass="63194">MEFLKSDIIWKDTIKRNWFLTFYNFESLTYNDSNEYKKIGSYFELFRKLKLDDHHVIKVIDYMFDLNENKLNSVQLKLEGIYKKFRYYLPQLMKEVRHFKPEDFIEINGRLVITQKQVNLYINERSNNLRRIYIASKVIEAYNSRKFYKFLRAKKTCHLDRPKDYEPYYLLLSLCDPLFYDSLLIREKIINETVNRYNSTEFDYTYGSNVNKVIRIGEILLEKLHKQSGFFKSDDSYTRYSQDNVWLLSRIYMGDFDNPFPLILLTISKVCSLVGLGDYISLYCNYMLVENEDKKIYKLYGRNYKLKCDLFIEKDSHSIFELKGENGFDVARLENIFYSSASLNKRNKVRTSKINYSVKYKHMIAYNHGRIHSQLSFVGKDIDKKLISNIIKLVYEKELLPHTINLFNKCLFEDVIEEFGNGFTLSLKRLFSMDKCNSLFENMLEFDYIEDFDRELIGRILCTNTSYGVITNVMVDKSGVRWCCVYSNEYGDQFIPDYCKGCSKHVLGILLNDDKLGKYFKSYKLGKFKAI</sequence>
<accession>A0AAV5R9A3</accession>
<reference evidence="1 2" key="1">
    <citation type="journal article" date="2023" name="Elife">
        <title>Identification of key yeast species and microbe-microbe interactions impacting larval growth of Drosophila in the wild.</title>
        <authorList>
            <person name="Mure A."/>
            <person name="Sugiura Y."/>
            <person name="Maeda R."/>
            <person name="Honda K."/>
            <person name="Sakurai N."/>
            <person name="Takahashi Y."/>
            <person name="Watada M."/>
            <person name="Katoh T."/>
            <person name="Gotoh A."/>
            <person name="Gotoh Y."/>
            <person name="Taniguchi I."/>
            <person name="Nakamura K."/>
            <person name="Hayashi T."/>
            <person name="Katayama T."/>
            <person name="Uemura T."/>
            <person name="Hattori Y."/>
        </authorList>
    </citation>
    <scope>NUCLEOTIDE SEQUENCE [LARGE SCALE GENOMIC DNA]</scope>
    <source>
        <strain evidence="1 2">PK-24</strain>
    </source>
</reference>